<proteinExistence type="predicted"/>
<dbReference type="OrthoDB" id="9963636at2"/>
<accession>A0A0G3H5M9</accession>
<name>A0A0G3H5M9_9CORY</name>
<evidence type="ECO:0000313" key="2">
    <source>
        <dbReference type="EMBL" id="AKK08681.1"/>
    </source>
</evidence>
<evidence type="ECO:0000256" key="1">
    <source>
        <dbReference type="SAM" id="MobiDB-lite"/>
    </source>
</evidence>
<dbReference type="EMBL" id="CP011545">
    <property type="protein sequence ID" value="AKK08681.1"/>
    <property type="molecule type" value="Genomic_DNA"/>
</dbReference>
<dbReference type="KEGG" id="cted:CTEST_06210"/>
<reference evidence="3" key="2">
    <citation type="submission" date="2015-05" db="EMBL/GenBank/DDBJ databases">
        <title>Complete genome sequence of Corynebacterium testudinoris DSM 44614, recovered from necrotic lesions in the mouth of a tortoise.</title>
        <authorList>
            <person name="Ruckert C."/>
            <person name="Albersmeier A."/>
            <person name="Winkler A."/>
            <person name="Tauch A."/>
        </authorList>
    </citation>
    <scope>NUCLEOTIDE SEQUENCE [LARGE SCALE GENOMIC DNA]</scope>
    <source>
        <strain evidence="3">DSM 44614</strain>
    </source>
</reference>
<protein>
    <submittedName>
        <fullName evidence="2">Uncharacterized protein</fullName>
    </submittedName>
</protein>
<dbReference type="AlphaFoldDB" id="A0A0G3H5M9"/>
<dbReference type="PATRIC" id="fig|136857.5.peg.1234"/>
<feature type="region of interest" description="Disordered" evidence="1">
    <location>
        <begin position="1"/>
        <end position="28"/>
    </location>
</feature>
<evidence type="ECO:0000313" key="3">
    <source>
        <dbReference type="Proteomes" id="UP000035540"/>
    </source>
</evidence>
<organism evidence="2 3">
    <name type="scientific">Corynebacterium testudinoris</name>
    <dbReference type="NCBI Taxonomy" id="136857"/>
    <lineage>
        <taxon>Bacteria</taxon>
        <taxon>Bacillati</taxon>
        <taxon>Actinomycetota</taxon>
        <taxon>Actinomycetes</taxon>
        <taxon>Mycobacteriales</taxon>
        <taxon>Corynebacteriaceae</taxon>
        <taxon>Corynebacterium</taxon>
    </lineage>
</organism>
<gene>
    <name evidence="2" type="ORF">CTEST_06210</name>
</gene>
<reference evidence="2 3" key="1">
    <citation type="journal article" date="2015" name="Genome Announc.">
        <title>Complete Genome Sequence of the Type Strain Corynebacterium testudinoris DSM 44614, Recovered from Necrotic Lesions in the Mouth of a Tortoise.</title>
        <authorList>
            <person name="Ruckert C."/>
            <person name="Kriete M."/>
            <person name="Jaenicke S."/>
            <person name="Winkler A."/>
            <person name="Tauch A."/>
        </authorList>
    </citation>
    <scope>NUCLEOTIDE SEQUENCE [LARGE SCALE GENOMIC DNA]</scope>
    <source>
        <strain evidence="2 3">DSM 44614</strain>
    </source>
</reference>
<keyword evidence="3" id="KW-1185">Reference proteome</keyword>
<dbReference type="STRING" id="136857.CTEST_06210"/>
<dbReference type="Proteomes" id="UP000035540">
    <property type="component" value="Chromosome"/>
</dbReference>
<sequence length="66" mass="7098">MTHAVVTPAELAQRASEGQAHRLSPADVDKQMDEILGEQVDGLAAEAEQLTRAHAVLHRALQDNEG</sequence>
<dbReference type="RefSeq" id="WP_144413234.1">
    <property type="nucleotide sequence ID" value="NZ_CP011545.1"/>
</dbReference>